<dbReference type="GO" id="GO:0042593">
    <property type="term" value="P:glucose homeostasis"/>
    <property type="evidence" value="ECO:0007669"/>
    <property type="project" value="TreeGrafter"/>
</dbReference>
<reference evidence="1" key="1">
    <citation type="submission" date="2025-08" db="UniProtKB">
        <authorList>
            <consortium name="Ensembl"/>
        </authorList>
    </citation>
    <scope>IDENTIFICATION</scope>
</reference>
<sequence length="857" mass="94407">MNKHTNKDTNKQTFFLYILDYLTEQVQQEFGATLQHVVAACVEHPLVHLTSLAVLCTAPYSRAEESTVLLSGLVKQLDWLISKEGRRSQALGGAIPWRAFCVLTSCCKKWDEDTAVALPSVGLTRELAGVLTRRLEEPDVGSRHFYSYLVLLQELSSYPLGIHILHQPSVISRLLLSFSLIFQPPNISLLAISLTRQALPYLSPALLSQLSFPPTHQLKKGKSEMEGCKVKEQEGLKAACQLVSVLLEKLADFLSPDCPSPCLSFPEVADNEEGKWGEDSHEWEVVNNIGKSENERLSVFLHKRHGQRALDALQPFISESDEVGLLGFDISNLEKKKRMAEELTKIGYCELQTGNASFAVRLAEKLASLGHPVSLWPSKPQHSQQLISPSTLITPQYRSFPTTLSVSETPNLQTTPHLPSSSTAPLAPKVSTSAVDAGMKAELEAQWAVCQKKNMKITSDSKRFYMSADVSDSLAAQLMQILTSLLSSPHAKSLWEPAFHMVLSDALSEIPLFGEYLSSISKDREPGELLETTKHEELEMGSNELEMAFIVSVRRASAALALLGGYREILKAGSKVLVTGLSEYQGEVISLSSDFSTASVCFVNSSSTESPSFIPTSRLSVKEFEPLPLTRLGLAPVLSRSLFSLLLPTVSGLPLSAPLPSPPTICIALSRLLADIRIRALQTMCKWILEPELQEEMARECPAAMDILHLMANECSPGERLSMVDRQRQTLRQLYIDTVRPTPPPPPLECTQLHDMTWDLQRDFPPPRGCVLSMSLSRVLFLGENERPRINLPRGCFLYASCPIPAKAPSFYWELEVISFGERHGGEDGPILSFGLAPSAEPSPLSWKNPMGSVGGG</sequence>
<accession>A0A8C4R5L0</accession>
<evidence type="ECO:0000313" key="1">
    <source>
        <dbReference type="Ensembl" id="ENSEBUP00000024515.1"/>
    </source>
</evidence>
<dbReference type="Ensembl" id="ENSEBUT00000025091.1">
    <property type="protein sequence ID" value="ENSEBUP00000024515.1"/>
    <property type="gene ID" value="ENSEBUG00000015120.1"/>
</dbReference>
<keyword evidence="2" id="KW-1185">Reference proteome</keyword>
<proteinExistence type="predicted"/>
<evidence type="ECO:0000313" key="2">
    <source>
        <dbReference type="Proteomes" id="UP000694388"/>
    </source>
</evidence>
<organism evidence="1 2">
    <name type="scientific">Eptatretus burgeri</name>
    <name type="common">Inshore hagfish</name>
    <dbReference type="NCBI Taxonomy" id="7764"/>
    <lineage>
        <taxon>Eukaryota</taxon>
        <taxon>Metazoa</taxon>
        <taxon>Chordata</taxon>
        <taxon>Craniata</taxon>
        <taxon>Vertebrata</taxon>
        <taxon>Cyclostomata</taxon>
        <taxon>Myxini</taxon>
        <taxon>Myxiniformes</taxon>
        <taxon>Myxinidae</taxon>
        <taxon>Eptatretinae</taxon>
        <taxon>Eptatretus</taxon>
    </lineage>
</organism>
<reference evidence="1" key="2">
    <citation type="submission" date="2025-09" db="UniProtKB">
        <authorList>
            <consortium name="Ensembl"/>
        </authorList>
    </citation>
    <scope>IDENTIFICATION</scope>
</reference>
<protein>
    <submittedName>
        <fullName evidence="1">Uncharacterized protein</fullName>
    </submittedName>
</protein>
<dbReference type="OMA" id="CEYRRTC"/>
<dbReference type="GeneTree" id="ENSGT00910000144226"/>
<dbReference type="AlphaFoldDB" id="A0A8C4R5L0"/>
<dbReference type="PANTHER" id="PTHR46435">
    <property type="entry name" value="E3 UBIQUITIN-PROTEIN LIGASE HECTD4-RELATED"/>
    <property type="match status" value="1"/>
</dbReference>
<dbReference type="Proteomes" id="UP000694388">
    <property type="component" value="Unplaced"/>
</dbReference>
<dbReference type="InterPro" id="IPR043366">
    <property type="entry name" value="HECTD4"/>
</dbReference>
<dbReference type="PANTHER" id="PTHR46435:SF1">
    <property type="entry name" value="E3 UBIQUITIN-PROTEIN LIGASE HECTD4-RELATED"/>
    <property type="match status" value="1"/>
</dbReference>
<name>A0A8C4R5L0_EPTBU</name>